<evidence type="ECO:0000256" key="1">
    <source>
        <dbReference type="ARBA" id="ARBA00009018"/>
    </source>
</evidence>
<keyword evidence="2" id="KW-0547">Nucleotide-binding</keyword>
<dbReference type="NCBIfam" id="TIGR00152">
    <property type="entry name" value="dephospho-CoA kinase"/>
    <property type="match status" value="1"/>
</dbReference>
<dbReference type="Pfam" id="PF01121">
    <property type="entry name" value="CoaE"/>
    <property type="match status" value="1"/>
</dbReference>
<evidence type="ECO:0000256" key="3">
    <source>
        <dbReference type="ARBA" id="ARBA00022840"/>
    </source>
</evidence>
<dbReference type="AlphaFoldDB" id="U5D472"/>
<dbReference type="EC" id="2.7.1.24" evidence="6"/>
<dbReference type="GO" id="GO:0005777">
    <property type="term" value="C:peroxisome"/>
    <property type="evidence" value="ECO:0007669"/>
    <property type="project" value="EnsemblPlants"/>
</dbReference>
<dbReference type="InterPro" id="IPR001977">
    <property type="entry name" value="Depp_CoAkinase"/>
</dbReference>
<comment type="pathway">
    <text evidence="5">Cofactor biosynthesis; coenzyme A biosynthesis; CoA from (R)-pantothenate: step 5/5.</text>
</comment>
<evidence type="ECO:0000313" key="9">
    <source>
        <dbReference type="EMBL" id="ERN17010.1"/>
    </source>
</evidence>
<organism evidence="9 10">
    <name type="scientific">Amborella trichopoda</name>
    <dbReference type="NCBI Taxonomy" id="13333"/>
    <lineage>
        <taxon>Eukaryota</taxon>
        <taxon>Viridiplantae</taxon>
        <taxon>Streptophyta</taxon>
        <taxon>Embryophyta</taxon>
        <taxon>Tracheophyta</taxon>
        <taxon>Spermatophyta</taxon>
        <taxon>Magnoliopsida</taxon>
        <taxon>Amborellales</taxon>
        <taxon>Amborellaceae</taxon>
        <taxon>Amborella</taxon>
    </lineage>
</organism>
<dbReference type="SUPFAM" id="SSF52540">
    <property type="entry name" value="P-loop containing nucleoside triphosphate hydrolases"/>
    <property type="match status" value="1"/>
</dbReference>
<dbReference type="GO" id="GO:0015937">
    <property type="term" value="P:coenzyme A biosynthetic process"/>
    <property type="evidence" value="ECO:0000318"/>
    <property type="project" value="GO_Central"/>
</dbReference>
<keyword evidence="10" id="KW-1185">Reference proteome</keyword>
<dbReference type="OrthoDB" id="247245at2759"/>
<evidence type="ECO:0000256" key="7">
    <source>
        <dbReference type="ARBA" id="ARBA00069592"/>
    </source>
</evidence>
<evidence type="ECO:0000256" key="2">
    <source>
        <dbReference type="ARBA" id="ARBA00022741"/>
    </source>
</evidence>
<dbReference type="STRING" id="13333.U5D472"/>
<sequence>MRMVGLTGGIASGKSTISGFFKANGVPVVDADIVARNALRKGTGGWKRVVAAFGQDILQDDGEVDRARLGQIVFTDPSKRQLLNRLLAPFIAFGMYSEIAKLWIKGCDVIVLDVPLLFEVKMDGVTKPIIVVWVDPSTQLQRLMERDGISEEQALNRISAQMLLDLKRDKADIIIDNSGSLQETEEQFRKVLNQVRKPLTWREFGLSRRGALCALTSVIVGVLVYRYIT</sequence>
<proteinExistence type="inferred from homology"/>
<dbReference type="FunFam" id="3.40.50.300:FF:000485">
    <property type="entry name" value="Dephospho-CoA kinase CAB5"/>
    <property type="match status" value="1"/>
</dbReference>
<dbReference type="CDD" id="cd02022">
    <property type="entry name" value="DPCK"/>
    <property type="match status" value="1"/>
</dbReference>
<dbReference type="Gramene" id="ERN17010">
    <property type="protein sequence ID" value="ERN17010"/>
    <property type="gene ID" value="AMTR_s00057p00216750"/>
</dbReference>
<dbReference type="PANTHER" id="PTHR10695">
    <property type="entry name" value="DEPHOSPHO-COA KINASE-RELATED"/>
    <property type="match status" value="1"/>
</dbReference>
<dbReference type="Gene3D" id="3.40.50.300">
    <property type="entry name" value="P-loop containing nucleotide triphosphate hydrolases"/>
    <property type="match status" value="1"/>
</dbReference>
<evidence type="ECO:0000256" key="4">
    <source>
        <dbReference type="ARBA" id="ARBA00055723"/>
    </source>
</evidence>
<dbReference type="GO" id="GO:0005524">
    <property type="term" value="F:ATP binding"/>
    <property type="evidence" value="ECO:0007669"/>
    <property type="project" value="UniProtKB-KW"/>
</dbReference>
<reference evidence="10" key="1">
    <citation type="journal article" date="2013" name="Science">
        <title>The Amborella genome and the evolution of flowering plants.</title>
        <authorList>
            <consortium name="Amborella Genome Project"/>
        </authorList>
    </citation>
    <scope>NUCLEOTIDE SEQUENCE [LARGE SCALE GENOMIC DNA]</scope>
</reference>
<dbReference type="InterPro" id="IPR027417">
    <property type="entry name" value="P-loop_NTPase"/>
</dbReference>
<dbReference type="PANTHER" id="PTHR10695:SF46">
    <property type="entry name" value="BIFUNCTIONAL COENZYME A SYNTHASE-RELATED"/>
    <property type="match status" value="1"/>
</dbReference>
<dbReference type="KEGG" id="atr:18445343"/>
<evidence type="ECO:0000256" key="6">
    <source>
        <dbReference type="ARBA" id="ARBA00066359"/>
    </source>
</evidence>
<evidence type="ECO:0000256" key="8">
    <source>
        <dbReference type="ARBA" id="ARBA00076292"/>
    </source>
</evidence>
<keyword evidence="3" id="KW-0067">ATP-binding</keyword>
<dbReference type="EMBL" id="KI392405">
    <property type="protein sequence ID" value="ERN17010.1"/>
    <property type="molecule type" value="Genomic_DNA"/>
</dbReference>
<dbReference type="PROSITE" id="PS51219">
    <property type="entry name" value="DPCK"/>
    <property type="match status" value="1"/>
</dbReference>
<accession>U5D472</accession>
<name>U5D472_AMBTC</name>
<dbReference type="Proteomes" id="UP000017836">
    <property type="component" value="Unassembled WGS sequence"/>
</dbReference>
<dbReference type="GO" id="GO:0004140">
    <property type="term" value="F:dephospho-CoA kinase activity"/>
    <property type="evidence" value="ECO:0000318"/>
    <property type="project" value="GO_Central"/>
</dbReference>
<comment type="similarity">
    <text evidence="1">Belongs to the CoaE family.</text>
</comment>
<dbReference type="OMA" id="CQMDIEQ"/>
<dbReference type="HOGENOM" id="CLU_057180_0_0_1"/>
<dbReference type="eggNOG" id="KOG3220">
    <property type="taxonomic scope" value="Eukaryota"/>
</dbReference>
<evidence type="ECO:0000256" key="5">
    <source>
        <dbReference type="ARBA" id="ARBA00060696"/>
    </source>
</evidence>
<comment type="function">
    <text evidence="4">Catalyzes the phosphorylation of the 3'-hydroxyl group of dephosphocoenzyme A to form coenzyme A.</text>
</comment>
<dbReference type="HAMAP" id="MF_00376">
    <property type="entry name" value="Dephospho_CoA_kinase"/>
    <property type="match status" value="1"/>
</dbReference>
<gene>
    <name evidence="9" type="ORF">AMTR_s00057p00216750</name>
</gene>
<evidence type="ECO:0000313" key="10">
    <source>
        <dbReference type="Proteomes" id="UP000017836"/>
    </source>
</evidence>
<protein>
    <recommendedName>
        <fullName evidence="7">Dephospho-CoA kinase</fullName>
        <ecNumber evidence="6">2.7.1.24</ecNumber>
    </recommendedName>
    <alternativeName>
        <fullName evidence="8">Dephosphocoenzyme A kinase</fullName>
    </alternativeName>
</protein>